<dbReference type="Proteomes" id="UP001163152">
    <property type="component" value="Chromosome"/>
</dbReference>
<feature type="transmembrane region" description="Helical" evidence="2">
    <location>
        <begin position="389"/>
        <end position="405"/>
    </location>
</feature>
<keyword evidence="3" id="KW-0645">Protease</keyword>
<keyword evidence="2" id="KW-0812">Transmembrane</keyword>
<feature type="transmembrane region" description="Helical" evidence="2">
    <location>
        <begin position="279"/>
        <end position="303"/>
    </location>
</feature>
<dbReference type="RefSeq" id="WP_268612614.1">
    <property type="nucleotide sequence ID" value="NZ_CP113797.1"/>
</dbReference>
<evidence type="ECO:0000256" key="2">
    <source>
        <dbReference type="SAM" id="Phobius"/>
    </source>
</evidence>
<dbReference type="KEGG" id="tsin:OXH18_10170"/>
<proteinExistence type="predicted"/>
<keyword evidence="2" id="KW-0472">Membrane</keyword>
<accession>A0A9E9C983</accession>
<name>A0A9E9C983_9CYAN</name>
<dbReference type="AlphaFoldDB" id="A0A9E9C983"/>
<feature type="transmembrane region" description="Helical" evidence="2">
    <location>
        <begin position="359"/>
        <end position="382"/>
    </location>
</feature>
<gene>
    <name evidence="3" type="ORF">OXH18_10170</name>
</gene>
<keyword evidence="4" id="KW-1185">Reference proteome</keyword>
<feature type="region of interest" description="Disordered" evidence="1">
    <location>
        <begin position="106"/>
        <end position="142"/>
    </location>
</feature>
<reference evidence="3" key="1">
    <citation type="submission" date="2022-12" db="EMBL/GenBank/DDBJ databases">
        <title>Polyphasic identification of a Novel Hot-Spring Cyanobacterium Ocullathermofonsia sinensis gen nov. sp. nov. and Genomic Insights on its Adaptations to the Thermal Habitat.</title>
        <authorList>
            <person name="Daroch M."/>
            <person name="Tang J."/>
            <person name="Jiang Y."/>
        </authorList>
    </citation>
    <scope>NUCLEOTIDE SEQUENCE</scope>
    <source>
        <strain evidence="3">PKUAC-SCTA174</strain>
    </source>
</reference>
<protein>
    <submittedName>
        <fullName evidence="3">PrsW family intramembrane metalloprotease</fullName>
    </submittedName>
</protein>
<evidence type="ECO:0000256" key="1">
    <source>
        <dbReference type="SAM" id="MobiDB-lite"/>
    </source>
</evidence>
<keyword evidence="3" id="KW-0482">Metalloprotease</keyword>
<dbReference type="Pfam" id="PF13367">
    <property type="entry name" value="PrsW-protease"/>
    <property type="match status" value="1"/>
</dbReference>
<keyword evidence="3" id="KW-0378">Hydrolase</keyword>
<feature type="transmembrane region" description="Helical" evidence="2">
    <location>
        <begin position="183"/>
        <end position="202"/>
    </location>
</feature>
<feature type="transmembrane region" description="Helical" evidence="2">
    <location>
        <begin position="208"/>
        <end position="229"/>
    </location>
</feature>
<organism evidence="3 4">
    <name type="scientific">Thermocoleostomius sinensis A174</name>
    <dbReference type="NCBI Taxonomy" id="2016057"/>
    <lineage>
        <taxon>Bacteria</taxon>
        <taxon>Bacillati</taxon>
        <taxon>Cyanobacteriota</taxon>
        <taxon>Cyanophyceae</taxon>
        <taxon>Oculatellales</taxon>
        <taxon>Oculatellaceae</taxon>
        <taxon>Thermocoleostomius</taxon>
    </lineage>
</organism>
<dbReference type="InterPro" id="IPR026898">
    <property type="entry name" value="PrsW"/>
</dbReference>
<feature type="transmembrane region" description="Helical" evidence="2">
    <location>
        <begin position="411"/>
        <end position="429"/>
    </location>
</feature>
<dbReference type="PANTHER" id="PTHR36844:SF1">
    <property type="entry name" value="PROTEASE PRSW"/>
    <property type="match status" value="1"/>
</dbReference>
<feature type="compositionally biased region" description="Low complexity" evidence="1">
    <location>
        <begin position="106"/>
        <end position="141"/>
    </location>
</feature>
<sequence length="448" mass="49263">MAQSDLLKLAQRGDPGAIALLLNRKLQPRGVTAKVVFKDNCLKILLTSTRPLEQQAFIQFLEQQVASLDINNLESVKVYSQQTGAVSPAWTQDFIPTSVATLNSSNTTTQNLRLSSLTRPPAQSSPSPAPKSSTASKPSSAIVKYNKPNPSNPIGFWQALRSFQIKTIFPYRDVLSRDLYRNYTVRLLLFLGVFPLVINLFAEQATLAQTAWLLGIYYASIWGVVLYNLIRPPQFSWSNTLKCTLFTTFIGIPTLLLFQRVPPFNTLYDAVNGGLVARTVGFVFGVGLLEEICKALPVYLLLLRPGKLNDPQTSAFYGAMSGLGFAIAEGAAYSLRYAFGLSRGEIGLGSYVAANTIRFVSLPLFHAILAGIVGYFMGLAAINPSRQNAILLIGMTIAIVLHGLYNTFAGGILGPFIIGFTILLFVSYLRRSKQMVDEMQQAEREHFK</sequence>
<keyword evidence="2" id="KW-1133">Transmembrane helix</keyword>
<evidence type="ECO:0000313" key="4">
    <source>
        <dbReference type="Proteomes" id="UP001163152"/>
    </source>
</evidence>
<evidence type="ECO:0000313" key="3">
    <source>
        <dbReference type="EMBL" id="WAL62329.1"/>
    </source>
</evidence>
<dbReference type="PANTHER" id="PTHR36844">
    <property type="entry name" value="PROTEASE PRSW"/>
    <property type="match status" value="1"/>
</dbReference>
<dbReference type="EMBL" id="CP113797">
    <property type="protein sequence ID" value="WAL62329.1"/>
    <property type="molecule type" value="Genomic_DNA"/>
</dbReference>
<feature type="transmembrane region" description="Helical" evidence="2">
    <location>
        <begin position="315"/>
        <end position="339"/>
    </location>
</feature>
<feature type="transmembrane region" description="Helical" evidence="2">
    <location>
        <begin position="241"/>
        <end position="259"/>
    </location>
</feature>
<dbReference type="GO" id="GO:0008237">
    <property type="term" value="F:metallopeptidase activity"/>
    <property type="evidence" value="ECO:0007669"/>
    <property type="project" value="UniProtKB-KW"/>
</dbReference>